<evidence type="ECO:0000313" key="3">
    <source>
        <dbReference type="EMBL" id="PXF41749.1"/>
    </source>
</evidence>
<evidence type="ECO:0000313" key="4">
    <source>
        <dbReference type="Proteomes" id="UP000247409"/>
    </source>
</evidence>
<evidence type="ECO:0000256" key="1">
    <source>
        <dbReference type="SAM" id="Coils"/>
    </source>
</evidence>
<dbReference type="Proteomes" id="UP000247409">
    <property type="component" value="Unassembled WGS sequence"/>
</dbReference>
<accession>A0A2V3II65</accession>
<dbReference type="PANTHER" id="PTHR43941:SF1">
    <property type="entry name" value="STRUCTURAL MAINTENANCE OF CHROMOSOMES PROTEIN 2"/>
    <property type="match status" value="1"/>
</dbReference>
<feature type="coiled-coil region" evidence="1">
    <location>
        <begin position="379"/>
        <end position="413"/>
    </location>
</feature>
<dbReference type="PANTHER" id="PTHR43941">
    <property type="entry name" value="STRUCTURAL MAINTENANCE OF CHROMOSOMES PROTEIN 2"/>
    <property type="match status" value="1"/>
</dbReference>
<comment type="caution">
    <text evidence="3">The sequence shown here is derived from an EMBL/GenBank/DDBJ whole genome shotgun (WGS) entry which is preliminary data.</text>
</comment>
<feature type="compositionally biased region" description="Low complexity" evidence="2">
    <location>
        <begin position="773"/>
        <end position="799"/>
    </location>
</feature>
<proteinExistence type="predicted"/>
<feature type="coiled-coil region" evidence="1">
    <location>
        <begin position="70"/>
        <end position="111"/>
    </location>
</feature>
<dbReference type="AlphaFoldDB" id="A0A2V3II65"/>
<dbReference type="STRING" id="448386.A0A2V3II65"/>
<dbReference type="OrthoDB" id="6108017at2759"/>
<keyword evidence="1" id="KW-0175">Coiled coil</keyword>
<feature type="region of interest" description="Disordered" evidence="2">
    <location>
        <begin position="891"/>
        <end position="924"/>
    </location>
</feature>
<name>A0A2V3II65_9FLOR</name>
<protein>
    <submittedName>
        <fullName evidence="3">Uncharacterized protein</fullName>
    </submittedName>
</protein>
<feature type="coiled-coil region" evidence="1">
    <location>
        <begin position="609"/>
        <end position="749"/>
    </location>
</feature>
<dbReference type="GO" id="GO:0007076">
    <property type="term" value="P:mitotic chromosome condensation"/>
    <property type="evidence" value="ECO:0007669"/>
    <property type="project" value="TreeGrafter"/>
</dbReference>
<dbReference type="GO" id="GO:0000796">
    <property type="term" value="C:condensin complex"/>
    <property type="evidence" value="ECO:0007669"/>
    <property type="project" value="TreeGrafter"/>
</dbReference>
<feature type="region of interest" description="Disordered" evidence="2">
    <location>
        <begin position="760"/>
        <end position="799"/>
    </location>
</feature>
<dbReference type="GO" id="GO:0003682">
    <property type="term" value="F:chromatin binding"/>
    <property type="evidence" value="ECO:0007669"/>
    <property type="project" value="TreeGrafter"/>
</dbReference>
<feature type="coiled-coil region" evidence="1">
    <location>
        <begin position="469"/>
        <end position="524"/>
    </location>
</feature>
<organism evidence="3 4">
    <name type="scientific">Gracilariopsis chorda</name>
    <dbReference type="NCBI Taxonomy" id="448386"/>
    <lineage>
        <taxon>Eukaryota</taxon>
        <taxon>Rhodophyta</taxon>
        <taxon>Florideophyceae</taxon>
        <taxon>Rhodymeniophycidae</taxon>
        <taxon>Gracilariales</taxon>
        <taxon>Gracilariaceae</taxon>
        <taxon>Gracilariopsis</taxon>
    </lineage>
</organism>
<sequence length="924" mass="106049">MPSYLFDRLSAFVSTIFPVATVDWDDQLSEDDPHDLLHRHLSTSIPPIDDLPRRWDRCAASAEIAPASDFARAKVKLRTLRAQRAELRNTVQTLTHKLAAMECERNAATNRVASLPSSLSDATHQISWLRSRVAALERHNEHLLQRTDHQVSVVYHARSQAALHNATFTDTMYALHTDLADLRHERDHLLDRLHSLEHRLVDSDADRCMLYVVSVERDRLEERLQHIHNVHKSHAKVHSELANNKRLLETVTKKLLEACHRNNQLRLDNEAKIQNEHSMRQMFGDLKKECERLQLERDQAAELEQQLTAQLAALRRHFADFDQLQLAAQRAHTLEHAYSSLARAVGQHVHSPVDETATVQLNSFVQQIVARYQQSATDLEALQADADMHQSRIDQLNDALEKERHATAQAELRIDVIAEKHVQLATAIGHRECPLDPQTGLANIYPHARRLAELTESQQSTILNLRENLVKCEAEAETTSMQVEKLKRLRRTMKADAEQLESRVHSLEAEVAALSRENSAMKNSLQYFEEQSHQRQGISEVLRLEKERNATNVRDHGVEMAHLRAQLAERDALVEKSVAETKRLHEIVSDLQTTCTTLQGEKLELDGQASENSDKNQRMEAEMTKLSAELHHIRDERDSLQNELREQGQLVSAEREELAVQLAERTANFAELEAELNDARKTYIEAANNFEAQRAALEKQLGVSQREKEQVNDLLVAMSGSNEEGDKRLEQAMKRCEQLEQENDGLRLSVGESRQVNRNVHLRSMTREEDSSSFRSDSCSVTSSLTTSSAGSEEGLGLSRRVQQLQSRLDEETRVREDKAKRLREAEQRLRDMRGDMEKLKNVAKDKEREADGLRNEMKSIHSRMRKMAHVSMPRDYEKWLEGDDEDLERLQQVREATRKEREVDRRSKGRRKSKGVMFENKGR</sequence>
<gene>
    <name evidence="3" type="ORF">BWQ96_08538</name>
</gene>
<keyword evidence="4" id="KW-1185">Reference proteome</keyword>
<reference evidence="3 4" key="1">
    <citation type="journal article" date="2018" name="Mol. Biol. Evol.">
        <title>Analysis of the draft genome of the red seaweed Gracilariopsis chorda provides insights into genome size evolution in Rhodophyta.</title>
        <authorList>
            <person name="Lee J."/>
            <person name="Yang E.C."/>
            <person name="Graf L."/>
            <person name="Yang J.H."/>
            <person name="Qiu H."/>
            <person name="Zel Zion U."/>
            <person name="Chan C.X."/>
            <person name="Stephens T.G."/>
            <person name="Weber A.P.M."/>
            <person name="Boo G.H."/>
            <person name="Boo S.M."/>
            <person name="Kim K.M."/>
            <person name="Shin Y."/>
            <person name="Jung M."/>
            <person name="Lee S.J."/>
            <person name="Yim H.S."/>
            <person name="Lee J.H."/>
            <person name="Bhattacharya D."/>
            <person name="Yoon H.S."/>
        </authorList>
    </citation>
    <scope>NUCLEOTIDE SEQUENCE [LARGE SCALE GENOMIC DNA]</scope>
    <source>
        <strain evidence="3 4">SKKU-2015</strain>
        <tissue evidence="3">Whole body</tissue>
    </source>
</reference>
<evidence type="ECO:0000256" key="2">
    <source>
        <dbReference type="SAM" id="MobiDB-lite"/>
    </source>
</evidence>
<dbReference type="GO" id="GO:0000793">
    <property type="term" value="C:condensed chromosome"/>
    <property type="evidence" value="ECO:0007669"/>
    <property type="project" value="TreeGrafter"/>
</dbReference>
<dbReference type="Gene3D" id="1.10.287.1490">
    <property type="match status" value="1"/>
</dbReference>
<dbReference type="GO" id="GO:0000785">
    <property type="term" value="C:chromatin"/>
    <property type="evidence" value="ECO:0007669"/>
    <property type="project" value="TreeGrafter"/>
</dbReference>
<dbReference type="EMBL" id="NBIV01000198">
    <property type="protein sequence ID" value="PXF41749.1"/>
    <property type="molecule type" value="Genomic_DNA"/>
</dbReference>
<feature type="coiled-coil region" evidence="1">
    <location>
        <begin position="283"/>
        <end position="317"/>
    </location>
</feature>
<feature type="compositionally biased region" description="Basic and acidic residues" evidence="2">
    <location>
        <begin position="891"/>
        <end position="907"/>
    </location>
</feature>